<keyword evidence="1" id="KW-1133">Transmembrane helix</keyword>
<feature type="signal peptide" evidence="2">
    <location>
        <begin position="1"/>
        <end position="17"/>
    </location>
</feature>
<sequence>MFYRLFQFLFLVEFCINNSIEWDFLFNIDDNDKLLCYSCKGNECEQVIDTDQNKVLCNRKTQLCWAGFIDQEPYRTCASRFCTPSDFSLDSDIRIETCCRSNFCNSLPLSWQILSKAYMNVSSSSHTDNSTTMKTNNTITKENTIESVDYFIGEIIDEKPLTGIIKDAYSNEEEDEERIRLNNFQLNTNNLNSSDTHGPRISYNNGVASISSIVLFLMPLLFVLLF</sequence>
<dbReference type="AlphaFoldDB" id="A0A813Q9L9"/>
<evidence type="ECO:0000313" key="3">
    <source>
        <dbReference type="EMBL" id="CAF0763896.1"/>
    </source>
</evidence>
<evidence type="ECO:0000256" key="2">
    <source>
        <dbReference type="SAM" id="SignalP"/>
    </source>
</evidence>
<dbReference type="EMBL" id="CAJOBB010001777">
    <property type="protein sequence ID" value="CAF3901963.1"/>
    <property type="molecule type" value="Genomic_DNA"/>
</dbReference>
<dbReference type="EMBL" id="CAJNOE010000028">
    <property type="protein sequence ID" value="CAF0763896.1"/>
    <property type="molecule type" value="Genomic_DNA"/>
</dbReference>
<organism evidence="3">
    <name type="scientific">Adineta steineri</name>
    <dbReference type="NCBI Taxonomy" id="433720"/>
    <lineage>
        <taxon>Eukaryota</taxon>
        <taxon>Metazoa</taxon>
        <taxon>Spiralia</taxon>
        <taxon>Gnathifera</taxon>
        <taxon>Rotifera</taxon>
        <taxon>Eurotatoria</taxon>
        <taxon>Bdelloidea</taxon>
        <taxon>Adinetida</taxon>
        <taxon>Adinetidae</taxon>
        <taxon>Adineta</taxon>
    </lineage>
</organism>
<proteinExistence type="predicted"/>
<dbReference type="CDD" id="cd00117">
    <property type="entry name" value="TFP"/>
    <property type="match status" value="1"/>
</dbReference>
<dbReference type="Proteomes" id="UP000663860">
    <property type="component" value="Unassembled WGS sequence"/>
</dbReference>
<keyword evidence="1" id="KW-0472">Membrane</keyword>
<name>A0A813Q9L9_9BILA</name>
<comment type="caution">
    <text evidence="3">The sequence shown here is derived from an EMBL/GenBank/DDBJ whole genome shotgun (WGS) entry which is preliminary data.</text>
</comment>
<reference evidence="3" key="1">
    <citation type="submission" date="2021-02" db="EMBL/GenBank/DDBJ databases">
        <authorList>
            <person name="Nowell W R."/>
        </authorList>
    </citation>
    <scope>NUCLEOTIDE SEQUENCE</scope>
</reference>
<accession>A0A813Q9L9</accession>
<evidence type="ECO:0000313" key="4">
    <source>
        <dbReference type="EMBL" id="CAF3901963.1"/>
    </source>
</evidence>
<evidence type="ECO:0000256" key="1">
    <source>
        <dbReference type="SAM" id="Phobius"/>
    </source>
</evidence>
<keyword evidence="1" id="KW-0812">Transmembrane</keyword>
<dbReference type="Proteomes" id="UP000663868">
    <property type="component" value="Unassembled WGS sequence"/>
</dbReference>
<protein>
    <submittedName>
        <fullName evidence="3">Uncharacterized protein</fullName>
    </submittedName>
</protein>
<gene>
    <name evidence="3" type="ORF">IZO911_LOCUS4879</name>
    <name evidence="4" type="ORF">KXQ929_LOCUS22869</name>
</gene>
<feature type="chain" id="PRO_5035682826" evidence="2">
    <location>
        <begin position="18"/>
        <end position="226"/>
    </location>
</feature>
<feature type="transmembrane region" description="Helical" evidence="1">
    <location>
        <begin position="206"/>
        <end position="225"/>
    </location>
</feature>
<keyword evidence="2" id="KW-0732">Signal</keyword>